<evidence type="ECO:0000256" key="3">
    <source>
        <dbReference type="ARBA" id="ARBA00022989"/>
    </source>
</evidence>
<feature type="transmembrane region" description="Helical" evidence="5">
    <location>
        <begin position="28"/>
        <end position="45"/>
    </location>
</feature>
<feature type="transmembrane region" description="Helical" evidence="5">
    <location>
        <begin position="65"/>
        <end position="90"/>
    </location>
</feature>
<proteinExistence type="predicted"/>
<accession>A0ABM6RVW5</accession>
<keyword evidence="7" id="KW-1185">Reference proteome</keyword>
<dbReference type="EMBL" id="CP019454">
    <property type="protein sequence ID" value="AUW95606.1"/>
    <property type="molecule type" value="Genomic_DNA"/>
</dbReference>
<evidence type="ECO:0000256" key="5">
    <source>
        <dbReference type="SAM" id="Phobius"/>
    </source>
</evidence>
<evidence type="ECO:0000256" key="1">
    <source>
        <dbReference type="ARBA" id="ARBA00004141"/>
    </source>
</evidence>
<comment type="subcellular location">
    <subcellularLocation>
        <location evidence="1">Membrane</location>
        <topology evidence="1">Multi-pass membrane protein</topology>
    </subcellularLocation>
</comment>
<gene>
    <name evidence="6" type="ORF">BXT84_13835</name>
</gene>
<evidence type="ECO:0000256" key="4">
    <source>
        <dbReference type="ARBA" id="ARBA00023136"/>
    </source>
</evidence>
<sequence length="190" mass="20709">MDREAQKFWRDRRREMLRRDRSTRRGQGTPVTFVIIGLLVVGWGIQNFFPGWIFDVSVYGGRIGFIVLSTILPGSLLGLLLDGLFVWLIGSELEQVLKPWQYVAVFFGSGIIGATVMTVMGAGAAALSVFGLAGAYVYVMARYNYQGAVRWALLLLLINVVLSGFHPSVLVGMVSTFGVGLGIAWSMGAG</sequence>
<keyword evidence="4 5" id="KW-0472">Membrane</keyword>
<evidence type="ECO:0000313" key="7">
    <source>
        <dbReference type="Proteomes" id="UP000325292"/>
    </source>
</evidence>
<reference evidence="6 7" key="1">
    <citation type="journal article" date="2019" name="Sci. Rep.">
        <title>Sulfobacillus thermotolerans: new insights into resistance and metabolic capacities of acidophilic chemolithotrophs.</title>
        <authorList>
            <person name="Panyushkina A.E."/>
            <person name="Babenko V.V."/>
            <person name="Nikitina A.S."/>
            <person name="Selezneva O.V."/>
            <person name="Tsaplina I.A."/>
            <person name="Letarova M.A."/>
            <person name="Kostryukova E.S."/>
            <person name="Letarov A.V."/>
        </authorList>
    </citation>
    <scope>NUCLEOTIDE SEQUENCE [LARGE SCALE GENOMIC DNA]</scope>
    <source>
        <strain evidence="6 7">Kr1</strain>
    </source>
</reference>
<dbReference type="Proteomes" id="UP000325292">
    <property type="component" value="Chromosome"/>
</dbReference>
<feature type="transmembrane region" description="Helical" evidence="5">
    <location>
        <begin position="102"/>
        <end position="131"/>
    </location>
</feature>
<keyword evidence="2 5" id="KW-0812">Transmembrane</keyword>
<protein>
    <recommendedName>
        <fullName evidence="8">Rhomboid family intramembrane serine protease</fullName>
    </recommendedName>
</protein>
<dbReference type="InterPro" id="IPR035952">
    <property type="entry name" value="Rhomboid-like_sf"/>
</dbReference>
<organism evidence="6 7">
    <name type="scientific">Sulfobacillus thermotolerans</name>
    <dbReference type="NCBI Taxonomy" id="338644"/>
    <lineage>
        <taxon>Bacteria</taxon>
        <taxon>Bacillati</taxon>
        <taxon>Bacillota</taxon>
        <taxon>Clostridia</taxon>
        <taxon>Eubacteriales</taxon>
        <taxon>Clostridiales Family XVII. Incertae Sedis</taxon>
        <taxon>Sulfobacillus</taxon>
    </lineage>
</organism>
<evidence type="ECO:0008006" key="8">
    <source>
        <dbReference type="Google" id="ProtNLM"/>
    </source>
</evidence>
<dbReference type="SUPFAM" id="SSF144091">
    <property type="entry name" value="Rhomboid-like"/>
    <property type="match status" value="1"/>
</dbReference>
<name>A0ABM6RVW5_9FIRM</name>
<evidence type="ECO:0000256" key="2">
    <source>
        <dbReference type="ARBA" id="ARBA00022692"/>
    </source>
</evidence>
<keyword evidence="3 5" id="KW-1133">Transmembrane helix</keyword>
<dbReference type="Gene3D" id="1.20.1540.10">
    <property type="entry name" value="Rhomboid-like"/>
    <property type="match status" value="1"/>
</dbReference>
<evidence type="ECO:0000313" key="6">
    <source>
        <dbReference type="EMBL" id="AUW95606.1"/>
    </source>
</evidence>